<sequence length="145" mass="16113">MAFCLVSTLSALFGRFLSTARGGWIGLPIIVPLILYCFIAITLITIVSVATLPLFKAMQRVYQAQDEITAYFVANNGSTSVGARFDMWKSALLMAREKPILGWGVEGVGEERKRQAEQQIISQFAGQFNHVHNQYLDDLSKRGVL</sequence>
<dbReference type="InterPro" id="IPR051533">
    <property type="entry name" value="WaaL-like"/>
</dbReference>
<dbReference type="PANTHER" id="PTHR37422:SF17">
    <property type="entry name" value="O-ANTIGEN LIGASE"/>
    <property type="match status" value="1"/>
</dbReference>
<dbReference type="PANTHER" id="PTHR37422">
    <property type="entry name" value="TEICHURONIC ACID BIOSYNTHESIS PROTEIN TUAE"/>
    <property type="match status" value="1"/>
</dbReference>
<dbReference type="EMBL" id="JBHUFP010000027">
    <property type="protein sequence ID" value="MFD1806951.1"/>
    <property type="molecule type" value="Genomic_DNA"/>
</dbReference>
<proteinExistence type="predicted"/>
<dbReference type="RefSeq" id="WP_379099763.1">
    <property type="nucleotide sequence ID" value="NZ_JBHUFP010000027.1"/>
</dbReference>
<dbReference type="Pfam" id="PF04932">
    <property type="entry name" value="Wzy_C"/>
    <property type="match status" value="1"/>
</dbReference>
<comment type="subcellular location">
    <subcellularLocation>
        <location evidence="1">Membrane</location>
        <topology evidence="1">Multi-pass membrane protein</topology>
    </subcellularLocation>
</comment>
<evidence type="ECO:0000256" key="2">
    <source>
        <dbReference type="ARBA" id="ARBA00022692"/>
    </source>
</evidence>
<evidence type="ECO:0000313" key="7">
    <source>
        <dbReference type="EMBL" id="MFD1806951.1"/>
    </source>
</evidence>
<evidence type="ECO:0000256" key="5">
    <source>
        <dbReference type="SAM" id="Phobius"/>
    </source>
</evidence>
<keyword evidence="7" id="KW-0436">Ligase</keyword>
<dbReference type="InterPro" id="IPR007016">
    <property type="entry name" value="O-antigen_ligase-rel_domated"/>
</dbReference>
<evidence type="ECO:0000256" key="4">
    <source>
        <dbReference type="ARBA" id="ARBA00023136"/>
    </source>
</evidence>
<dbReference type="Proteomes" id="UP001597420">
    <property type="component" value="Unassembled WGS sequence"/>
</dbReference>
<keyword evidence="2 5" id="KW-0812">Transmembrane</keyword>
<evidence type="ECO:0000259" key="6">
    <source>
        <dbReference type="Pfam" id="PF04932"/>
    </source>
</evidence>
<evidence type="ECO:0000313" key="8">
    <source>
        <dbReference type="Proteomes" id="UP001597420"/>
    </source>
</evidence>
<protein>
    <submittedName>
        <fullName evidence="7">O-antigen ligase family protein</fullName>
    </submittedName>
</protein>
<accession>A0ABW4NWS7</accession>
<evidence type="ECO:0000256" key="1">
    <source>
        <dbReference type="ARBA" id="ARBA00004141"/>
    </source>
</evidence>
<keyword evidence="4 5" id="KW-0472">Membrane</keyword>
<organism evidence="7 8">
    <name type="scientific">Pasteurella oralis</name>
    <dbReference type="NCBI Taxonomy" id="1071947"/>
    <lineage>
        <taxon>Bacteria</taxon>
        <taxon>Pseudomonadati</taxon>
        <taxon>Pseudomonadota</taxon>
        <taxon>Gammaproteobacteria</taxon>
        <taxon>Pasteurellales</taxon>
        <taxon>Pasteurellaceae</taxon>
        <taxon>Pasteurella</taxon>
    </lineage>
</organism>
<comment type="caution">
    <text evidence="7">The sequence shown here is derived from an EMBL/GenBank/DDBJ whole genome shotgun (WGS) entry which is preliminary data.</text>
</comment>
<keyword evidence="8" id="KW-1185">Reference proteome</keyword>
<name>A0ABW4NWS7_9PAST</name>
<gene>
    <name evidence="7" type="ORF">ACFSAV_11330</name>
</gene>
<dbReference type="GO" id="GO:0016874">
    <property type="term" value="F:ligase activity"/>
    <property type="evidence" value="ECO:0007669"/>
    <property type="project" value="UniProtKB-KW"/>
</dbReference>
<keyword evidence="3 5" id="KW-1133">Transmembrane helix</keyword>
<evidence type="ECO:0000256" key="3">
    <source>
        <dbReference type="ARBA" id="ARBA00022989"/>
    </source>
</evidence>
<feature type="transmembrane region" description="Helical" evidence="5">
    <location>
        <begin position="29"/>
        <end position="55"/>
    </location>
</feature>
<reference evidence="8" key="1">
    <citation type="journal article" date="2019" name="Int. J. Syst. Evol. Microbiol.">
        <title>The Global Catalogue of Microorganisms (GCM) 10K type strain sequencing project: providing services to taxonomists for standard genome sequencing and annotation.</title>
        <authorList>
            <consortium name="The Broad Institute Genomics Platform"/>
            <consortium name="The Broad Institute Genome Sequencing Center for Infectious Disease"/>
            <person name="Wu L."/>
            <person name="Ma J."/>
        </authorList>
    </citation>
    <scope>NUCLEOTIDE SEQUENCE [LARGE SCALE GENOMIC DNA]</scope>
    <source>
        <strain evidence="8">CCM 7950</strain>
    </source>
</reference>
<feature type="domain" description="O-antigen ligase-related" evidence="6">
    <location>
        <begin position="9"/>
        <end position="145"/>
    </location>
</feature>